<dbReference type="InterPro" id="IPR001356">
    <property type="entry name" value="HD"/>
</dbReference>
<evidence type="ECO:0000256" key="1">
    <source>
        <dbReference type="ARBA" id="ARBA00003263"/>
    </source>
</evidence>
<comment type="subcellular location">
    <subcellularLocation>
        <location evidence="2 7 8">Nucleus</location>
    </subcellularLocation>
</comment>
<keyword evidence="7 8" id="KW-0539">Nucleus</keyword>
<evidence type="ECO:0000259" key="10">
    <source>
        <dbReference type="PROSITE" id="PS50071"/>
    </source>
</evidence>
<feature type="non-terminal residue" evidence="11">
    <location>
        <position position="273"/>
    </location>
</feature>
<evidence type="ECO:0000256" key="9">
    <source>
        <dbReference type="SAM" id="MobiDB-lite"/>
    </source>
</evidence>
<keyword evidence="7 8" id="KW-0371">Homeobox</keyword>
<evidence type="ECO:0000256" key="4">
    <source>
        <dbReference type="ARBA" id="ARBA00022473"/>
    </source>
</evidence>
<accession>D3XE18</accession>
<name>D3XE18_ANGFR</name>
<proteinExistence type="inferred from homology"/>
<keyword evidence="5" id="KW-0805">Transcription regulation</keyword>
<dbReference type="EMBL" id="GU320307">
    <property type="protein sequence ID" value="ADD54549.1"/>
    <property type="molecule type" value="Genomic_DNA"/>
</dbReference>
<keyword evidence="7 8" id="KW-0238">DNA-binding</keyword>
<feature type="region of interest" description="Disordered" evidence="9">
    <location>
        <begin position="56"/>
        <end position="140"/>
    </location>
</feature>
<dbReference type="SMART" id="SM00389">
    <property type="entry name" value="HOX"/>
    <property type="match status" value="1"/>
</dbReference>
<evidence type="ECO:0000256" key="5">
    <source>
        <dbReference type="ARBA" id="ARBA00023015"/>
    </source>
</evidence>
<dbReference type="Pfam" id="PF00046">
    <property type="entry name" value="Homeodomain"/>
    <property type="match status" value="1"/>
</dbReference>
<reference evidence="11" key="1">
    <citation type="journal article" date="2010" name="Nature">
        <title>Changes in Hox genes' structure and function during the evolution of the squamate body plan.</title>
        <authorList>
            <person name="Di-Poi N."/>
            <person name="Montoya-Burgos J.I."/>
            <person name="Miller H."/>
            <person name="Pourquie O."/>
            <person name="Milinkovitch M.C."/>
            <person name="Duboule D."/>
        </authorList>
    </citation>
    <scope>NUCLEOTIDE SEQUENCE</scope>
</reference>
<dbReference type="PANTHER" id="PTHR46440:SF1">
    <property type="entry name" value="HOMEOBOX PROTEIN HOX-D12"/>
    <property type="match status" value="1"/>
</dbReference>
<dbReference type="GO" id="GO:0005634">
    <property type="term" value="C:nucleus"/>
    <property type="evidence" value="ECO:0007669"/>
    <property type="project" value="UniProtKB-SubCell"/>
</dbReference>
<dbReference type="CDD" id="cd00086">
    <property type="entry name" value="homeodomain"/>
    <property type="match status" value="1"/>
</dbReference>
<dbReference type="AlphaFoldDB" id="D3XE18"/>
<sequence length="273" mass="28904">MCDRSLCRYVGSLSNLPSAAAADSFYFPTLRANGGPQLAASLPGLSYPRNSLAWPGPTSCPAQPPAGHAFSNPPTHPPAASALPHGGGGSGLPPQRQRALLRPPQVLRPRSRSQAGPETPGAAAAAEQPGSRLGQRARPDNAAAAAFAAAADSSQSAQVRAPEAFASPSATLLDAEPGCAPSFKEDLKLAVNLNLTLPPAAAQLSLRASLQDGLPWHPTQGRSRKKRKTYAKQQIAQLESEFLLSEFINRQKRKELSNRLNLSDQQVKIWFQN</sequence>
<feature type="domain" description="Homeobox" evidence="10">
    <location>
        <begin position="221"/>
        <end position="273"/>
    </location>
</feature>
<evidence type="ECO:0000256" key="8">
    <source>
        <dbReference type="RuleBase" id="RU000682"/>
    </source>
</evidence>
<evidence type="ECO:0000313" key="11">
    <source>
        <dbReference type="EMBL" id="ADD54549.1"/>
    </source>
</evidence>
<dbReference type="Gene3D" id="1.10.10.60">
    <property type="entry name" value="Homeodomain-like"/>
    <property type="match status" value="1"/>
</dbReference>
<evidence type="ECO:0000256" key="6">
    <source>
        <dbReference type="ARBA" id="ARBA00023163"/>
    </source>
</evidence>
<feature type="compositionally biased region" description="Low complexity" evidence="9">
    <location>
        <begin position="92"/>
        <end position="130"/>
    </location>
</feature>
<comment type="similarity">
    <text evidence="3">Belongs to the Abd-B homeobox family.</text>
</comment>
<keyword evidence="4" id="KW-0217">Developmental protein</keyword>
<comment type="function">
    <text evidence="1">Sequence-specific transcription factor which is part of a developmental regulatory system that provides cells with specific positional identities on the anterior-posterior axis.</text>
</comment>
<keyword evidence="6" id="KW-0804">Transcription</keyword>
<dbReference type="SUPFAM" id="SSF46689">
    <property type="entry name" value="Homeodomain-like"/>
    <property type="match status" value="1"/>
</dbReference>
<evidence type="ECO:0000256" key="2">
    <source>
        <dbReference type="ARBA" id="ARBA00004123"/>
    </source>
</evidence>
<evidence type="ECO:0000256" key="7">
    <source>
        <dbReference type="PROSITE-ProRule" id="PRU00108"/>
    </source>
</evidence>
<dbReference type="PROSITE" id="PS50071">
    <property type="entry name" value="HOMEOBOX_2"/>
    <property type="match status" value="1"/>
</dbReference>
<dbReference type="PANTHER" id="PTHR46440">
    <property type="entry name" value="HOMEOBOX PROTEIN HOX-D12-RELATED"/>
    <property type="match status" value="1"/>
</dbReference>
<organism evidence="11">
    <name type="scientific">Anguis fragilis</name>
    <name type="common">Slow worm</name>
    <dbReference type="NCBI Taxonomy" id="102178"/>
    <lineage>
        <taxon>Eukaryota</taxon>
        <taxon>Metazoa</taxon>
        <taxon>Chordata</taxon>
        <taxon>Craniata</taxon>
        <taxon>Vertebrata</taxon>
        <taxon>Euteleostomi</taxon>
        <taxon>Lepidosauria</taxon>
        <taxon>Squamata</taxon>
        <taxon>Bifurcata</taxon>
        <taxon>Unidentata</taxon>
        <taxon>Episquamata</taxon>
        <taxon>Toxicofera</taxon>
        <taxon>Anguimorpha</taxon>
        <taxon>Neoanguimorpha</taxon>
        <taxon>Anguioidea</taxon>
        <taxon>Anguidae</taxon>
        <taxon>Anguis</taxon>
    </lineage>
</organism>
<gene>
    <name evidence="11" type="primary">HoxD12</name>
</gene>
<dbReference type="GO" id="GO:1990837">
    <property type="term" value="F:sequence-specific double-stranded DNA binding"/>
    <property type="evidence" value="ECO:0007669"/>
    <property type="project" value="TreeGrafter"/>
</dbReference>
<dbReference type="InterPro" id="IPR009057">
    <property type="entry name" value="Homeodomain-like_sf"/>
</dbReference>
<evidence type="ECO:0000256" key="3">
    <source>
        <dbReference type="ARBA" id="ARBA00006317"/>
    </source>
</evidence>
<protein>
    <submittedName>
        <fullName evidence="11">HOXD12</fullName>
    </submittedName>
</protein>